<dbReference type="Proteomes" id="UP000009183">
    <property type="component" value="Chromosome 18, unordered"/>
</dbReference>
<accession>D7TFT5</accession>
<name>D7TFT5_VITVI</name>
<evidence type="ECO:0000313" key="1">
    <source>
        <dbReference type="EMBL" id="CBI29358.3"/>
    </source>
</evidence>
<organism evidence="1 2">
    <name type="scientific">Vitis vinifera</name>
    <name type="common">Grape</name>
    <dbReference type="NCBI Taxonomy" id="29760"/>
    <lineage>
        <taxon>Eukaryota</taxon>
        <taxon>Viridiplantae</taxon>
        <taxon>Streptophyta</taxon>
        <taxon>Embryophyta</taxon>
        <taxon>Tracheophyta</taxon>
        <taxon>Spermatophyta</taxon>
        <taxon>Magnoliopsida</taxon>
        <taxon>eudicotyledons</taxon>
        <taxon>Gunneridae</taxon>
        <taxon>Pentapetalae</taxon>
        <taxon>rosids</taxon>
        <taxon>Vitales</taxon>
        <taxon>Vitaceae</taxon>
        <taxon>Viteae</taxon>
        <taxon>Vitis</taxon>
    </lineage>
</organism>
<dbReference type="PaxDb" id="29760-VIT_18s0001g02450.t01"/>
<gene>
    <name evidence="1" type="ordered locus">VIT_18s0001g02450</name>
</gene>
<protein>
    <submittedName>
        <fullName evidence="1">Uncharacterized protein</fullName>
    </submittedName>
</protein>
<sequence>MTPPLQHPREYPFFNIHLRENPAPHHLSMPRFRSLHVHPAPTSSSTGAGFESSTRLACYGSFAATTSRMPRMDLGFSGLDSEEKPKFVKALIALGLPNEDIRLGPKLEPRPSSCG</sequence>
<keyword evidence="2" id="KW-1185">Reference proteome</keyword>
<dbReference type="EMBL" id="FN595772">
    <property type="protein sequence ID" value="CBI29358.3"/>
    <property type="molecule type" value="Genomic_DNA"/>
</dbReference>
<dbReference type="HOGENOM" id="CLU_2113414_0_0_1"/>
<proteinExistence type="predicted"/>
<dbReference type="InParanoid" id="D7TFT5"/>
<evidence type="ECO:0000313" key="2">
    <source>
        <dbReference type="Proteomes" id="UP000009183"/>
    </source>
</evidence>
<reference evidence="2" key="1">
    <citation type="journal article" date="2007" name="Nature">
        <title>The grapevine genome sequence suggests ancestral hexaploidization in major angiosperm phyla.</title>
        <authorList>
            <consortium name="The French-Italian Public Consortium for Grapevine Genome Characterization."/>
            <person name="Jaillon O."/>
            <person name="Aury J.-M."/>
            <person name="Noel B."/>
            <person name="Policriti A."/>
            <person name="Clepet C."/>
            <person name="Casagrande A."/>
            <person name="Choisne N."/>
            <person name="Aubourg S."/>
            <person name="Vitulo N."/>
            <person name="Jubin C."/>
            <person name="Vezzi A."/>
            <person name="Legeai F."/>
            <person name="Hugueney P."/>
            <person name="Dasilva C."/>
            <person name="Horner D."/>
            <person name="Mica E."/>
            <person name="Jublot D."/>
            <person name="Poulain J."/>
            <person name="Bruyere C."/>
            <person name="Billault A."/>
            <person name="Segurens B."/>
            <person name="Gouyvenoux M."/>
            <person name="Ugarte E."/>
            <person name="Cattonaro F."/>
            <person name="Anthouard V."/>
            <person name="Vico V."/>
            <person name="Del Fabbro C."/>
            <person name="Alaux M."/>
            <person name="Di Gaspero G."/>
            <person name="Dumas V."/>
            <person name="Felice N."/>
            <person name="Paillard S."/>
            <person name="Juman I."/>
            <person name="Moroldo M."/>
            <person name="Scalabrin S."/>
            <person name="Canaguier A."/>
            <person name="Le Clainche I."/>
            <person name="Malacrida G."/>
            <person name="Durand E."/>
            <person name="Pesole G."/>
            <person name="Laucou V."/>
            <person name="Chatelet P."/>
            <person name="Merdinoglu D."/>
            <person name="Delledonne M."/>
            <person name="Pezzotti M."/>
            <person name="Lecharny A."/>
            <person name="Scarpelli C."/>
            <person name="Artiguenave F."/>
            <person name="Pe M.E."/>
            <person name="Valle G."/>
            <person name="Morgante M."/>
            <person name="Caboche M."/>
            <person name="Adam-Blondon A.-F."/>
            <person name="Weissenbach J."/>
            <person name="Quetier F."/>
            <person name="Wincker P."/>
        </authorList>
    </citation>
    <scope>NUCLEOTIDE SEQUENCE [LARGE SCALE GENOMIC DNA]</scope>
    <source>
        <strain evidence="2">cv. Pinot noir / PN40024</strain>
    </source>
</reference>
<dbReference type="AlphaFoldDB" id="D7TFT5"/>